<feature type="compositionally biased region" description="Basic and acidic residues" evidence="1">
    <location>
        <begin position="305"/>
        <end position="320"/>
    </location>
</feature>
<dbReference type="EMBL" id="VEPZ02001133">
    <property type="protein sequence ID" value="KAE8692552.1"/>
    <property type="molecule type" value="Genomic_DNA"/>
</dbReference>
<dbReference type="Proteomes" id="UP000436088">
    <property type="component" value="Unassembled WGS sequence"/>
</dbReference>
<organism evidence="2 3">
    <name type="scientific">Hibiscus syriacus</name>
    <name type="common">Rose of Sharon</name>
    <dbReference type="NCBI Taxonomy" id="106335"/>
    <lineage>
        <taxon>Eukaryota</taxon>
        <taxon>Viridiplantae</taxon>
        <taxon>Streptophyta</taxon>
        <taxon>Embryophyta</taxon>
        <taxon>Tracheophyta</taxon>
        <taxon>Spermatophyta</taxon>
        <taxon>Magnoliopsida</taxon>
        <taxon>eudicotyledons</taxon>
        <taxon>Gunneridae</taxon>
        <taxon>Pentapetalae</taxon>
        <taxon>rosids</taxon>
        <taxon>malvids</taxon>
        <taxon>Malvales</taxon>
        <taxon>Malvaceae</taxon>
        <taxon>Malvoideae</taxon>
        <taxon>Hibiscus</taxon>
    </lineage>
</organism>
<feature type="region of interest" description="Disordered" evidence="1">
    <location>
        <begin position="305"/>
        <end position="338"/>
    </location>
</feature>
<dbReference type="PANTHER" id="PTHR33781:SF1">
    <property type="entry name" value="PROTEIN PHYTOCHROME KINASE SUBSTRATE 4"/>
    <property type="match status" value="1"/>
</dbReference>
<sequence>MIEHRIKPLHIHLINGVGSSQADDEDTEISIFDAQRFFDETNTNARLCKIISPVKDPISSELRCDIPASALAGRFSSASSAADGYGYGKSHRARSFHATPTASSEASWNSQAGLLSNPHGAVPVSMNMKTLKISDQKTKGSGKMRWIWGLRCPCSGKKISAENIHRVIASATTRPPMIDGGSAGTTSGFKFPILINRNHNSLDDHNDPPRDPLEVFRPAEESNPKKPVARTSIVNDKVGSDTSSDLFEIESFSTSNPPCHRRDSLDEASSFNIRRSIGASGNVSGFSCMHLFADGRRVLRTERGEHRMERDDGGRVRERIGSGGDDEHEVGNGGGGERKRSGLLRCRWQKAVNVGPNPVKFVPPHGQAACLIKACGQCEQTNACPFVAAFCGIRHLFSSIISYILCSLPYLV</sequence>
<feature type="region of interest" description="Disordered" evidence="1">
    <location>
        <begin position="200"/>
        <end position="230"/>
    </location>
</feature>
<evidence type="ECO:0000313" key="2">
    <source>
        <dbReference type="EMBL" id="KAE8692552.1"/>
    </source>
</evidence>
<dbReference type="AlphaFoldDB" id="A0A6A2ZN09"/>
<proteinExistence type="predicted"/>
<gene>
    <name evidence="2" type="ORF">F3Y22_tig00110833pilonHSYRG00285</name>
</gene>
<dbReference type="InterPro" id="IPR039615">
    <property type="entry name" value="PKS"/>
</dbReference>
<evidence type="ECO:0000256" key="1">
    <source>
        <dbReference type="SAM" id="MobiDB-lite"/>
    </source>
</evidence>
<dbReference type="PANTHER" id="PTHR33781">
    <property type="entry name" value="PROTEIN PHYTOCHROME KINASE SUBSTRATE 1-RELATED"/>
    <property type="match status" value="1"/>
</dbReference>
<accession>A0A6A2ZN09</accession>
<keyword evidence="3" id="KW-1185">Reference proteome</keyword>
<feature type="compositionally biased region" description="Basic and acidic residues" evidence="1">
    <location>
        <begin position="200"/>
        <end position="224"/>
    </location>
</feature>
<protein>
    <submittedName>
        <fullName evidence="2">Uncharacterized protein</fullName>
    </submittedName>
</protein>
<comment type="caution">
    <text evidence="2">The sequence shown here is derived from an EMBL/GenBank/DDBJ whole genome shotgun (WGS) entry which is preliminary data.</text>
</comment>
<reference evidence="2" key="1">
    <citation type="submission" date="2019-09" db="EMBL/GenBank/DDBJ databases">
        <title>Draft genome information of white flower Hibiscus syriacus.</title>
        <authorList>
            <person name="Kim Y.-M."/>
        </authorList>
    </citation>
    <scope>NUCLEOTIDE SEQUENCE [LARGE SCALE GENOMIC DNA]</scope>
    <source>
        <strain evidence="2">YM2019G1</strain>
    </source>
</reference>
<dbReference type="GO" id="GO:0009638">
    <property type="term" value="P:phototropism"/>
    <property type="evidence" value="ECO:0007669"/>
    <property type="project" value="InterPro"/>
</dbReference>
<name>A0A6A2ZN09_HIBSY</name>
<evidence type="ECO:0000313" key="3">
    <source>
        <dbReference type="Proteomes" id="UP000436088"/>
    </source>
</evidence>